<evidence type="ECO:0000256" key="11">
    <source>
        <dbReference type="ARBA" id="ARBA00023136"/>
    </source>
</evidence>
<organism evidence="16 17">
    <name type="scientific">SAR86 cluster bacterium</name>
    <dbReference type="NCBI Taxonomy" id="2030880"/>
    <lineage>
        <taxon>Bacteria</taxon>
        <taxon>Pseudomonadati</taxon>
        <taxon>Pseudomonadota</taxon>
        <taxon>Gammaproteobacteria</taxon>
        <taxon>SAR86 cluster</taxon>
    </lineage>
</organism>
<evidence type="ECO:0000256" key="13">
    <source>
        <dbReference type="ARBA" id="ARBA00025198"/>
    </source>
</evidence>
<protein>
    <recommendedName>
        <fullName evidence="14">ATP synthase subunit c</fullName>
    </recommendedName>
    <alternativeName>
        <fullName evidence="14">ATP synthase F(0) sector subunit c</fullName>
    </alternativeName>
    <alternativeName>
        <fullName evidence="14">F-type ATPase subunit c</fullName>
        <shortName evidence="14">F-ATPase subunit c</shortName>
    </alternativeName>
    <alternativeName>
        <fullName evidence="14">Lipid-binding protein</fullName>
    </alternativeName>
</protein>
<dbReference type="HAMAP" id="MF_01396">
    <property type="entry name" value="ATP_synth_c_bact"/>
    <property type="match status" value="1"/>
</dbReference>
<keyword evidence="4 14" id="KW-1003">Cell membrane</keyword>
<reference evidence="17" key="1">
    <citation type="submission" date="2017-08" db="EMBL/GenBank/DDBJ databases">
        <title>A dynamic microbial community with high functional redundancy inhabits the cold, oxic subseafloor aquifer.</title>
        <authorList>
            <person name="Tully B.J."/>
            <person name="Wheat C.G."/>
            <person name="Glazer B.T."/>
            <person name="Huber J.A."/>
        </authorList>
    </citation>
    <scope>NUCLEOTIDE SEQUENCE [LARGE SCALE GENOMIC DNA]</scope>
</reference>
<evidence type="ECO:0000256" key="5">
    <source>
        <dbReference type="ARBA" id="ARBA00022547"/>
    </source>
</evidence>
<comment type="caution">
    <text evidence="16">The sequence shown here is derived from an EMBL/GenBank/DDBJ whole genome shotgun (WGS) entry which is preliminary data.</text>
</comment>
<feature type="transmembrane region" description="Helical" evidence="14">
    <location>
        <begin position="46"/>
        <end position="69"/>
    </location>
</feature>
<dbReference type="GO" id="GO:0046933">
    <property type="term" value="F:proton-transporting ATP synthase activity, rotational mechanism"/>
    <property type="evidence" value="ECO:0007669"/>
    <property type="project" value="UniProtKB-UniRule"/>
</dbReference>
<name>A0A2A4X7J9_9GAMM</name>
<evidence type="ECO:0000256" key="9">
    <source>
        <dbReference type="ARBA" id="ARBA00023065"/>
    </source>
</evidence>
<dbReference type="InterPro" id="IPR005953">
    <property type="entry name" value="ATP_synth_csu_bac/chlpt"/>
</dbReference>
<evidence type="ECO:0000313" key="16">
    <source>
        <dbReference type="EMBL" id="PCI78642.1"/>
    </source>
</evidence>
<dbReference type="CDD" id="cd18185">
    <property type="entry name" value="ATP-synt_Fo_c_ATPE"/>
    <property type="match status" value="1"/>
</dbReference>
<dbReference type="Proteomes" id="UP000218767">
    <property type="component" value="Unassembled WGS sequence"/>
</dbReference>
<dbReference type="GO" id="GO:0005886">
    <property type="term" value="C:plasma membrane"/>
    <property type="evidence" value="ECO:0007669"/>
    <property type="project" value="UniProtKB-SubCell"/>
</dbReference>
<dbReference type="InterPro" id="IPR038662">
    <property type="entry name" value="ATP_synth_F0_csu_sf"/>
</dbReference>
<dbReference type="FunFam" id="1.20.20.10:FF:000002">
    <property type="entry name" value="ATP synthase subunit c"/>
    <property type="match status" value="1"/>
</dbReference>
<dbReference type="GO" id="GO:0045259">
    <property type="term" value="C:proton-transporting ATP synthase complex"/>
    <property type="evidence" value="ECO:0007669"/>
    <property type="project" value="UniProtKB-KW"/>
</dbReference>
<dbReference type="InterPro" id="IPR002379">
    <property type="entry name" value="ATPase_proteolipid_c-like_dom"/>
</dbReference>
<keyword evidence="7 14" id="KW-0375">Hydrogen ion transport</keyword>
<evidence type="ECO:0000256" key="8">
    <source>
        <dbReference type="ARBA" id="ARBA00022989"/>
    </source>
</evidence>
<sequence length="74" mass="7388">MTMMSAAILVGGAAIGSALGVGSVGAKLIESTARQPSEASTLQNKAFLMAGMLDAIPILSVAIALLLLFSNPLT</sequence>
<keyword evidence="8 14" id="KW-1133">Transmembrane helix</keyword>
<dbReference type="EMBL" id="NVUL01000029">
    <property type="protein sequence ID" value="PCI78642.1"/>
    <property type="molecule type" value="Genomic_DNA"/>
</dbReference>
<dbReference type="InterPro" id="IPR000454">
    <property type="entry name" value="ATP_synth_F0_csu"/>
</dbReference>
<dbReference type="PRINTS" id="PR00124">
    <property type="entry name" value="ATPASEC"/>
</dbReference>
<comment type="function">
    <text evidence="13 14">F(1)F(0) ATP synthase produces ATP from ADP in the presence of a proton or sodium gradient. F-type ATPases consist of two structural domains, F(1) containing the extramembraneous catalytic core and F(0) containing the membrane proton channel, linked together by a central stalk and a peripheral stalk. During catalysis, ATP synthesis in the catalytic domain of F(1) is coupled via a rotary mechanism of the central stalk subunits to proton translocation.</text>
</comment>
<comment type="similarity">
    <text evidence="2 14">Belongs to the ATPase C chain family.</text>
</comment>
<evidence type="ECO:0000256" key="2">
    <source>
        <dbReference type="ARBA" id="ARBA00006704"/>
    </source>
</evidence>
<dbReference type="NCBIfam" id="TIGR01260">
    <property type="entry name" value="ATP_synt_c"/>
    <property type="match status" value="1"/>
</dbReference>
<keyword evidence="12 14" id="KW-0066">ATP synthesis</keyword>
<dbReference type="SUPFAM" id="SSF81333">
    <property type="entry name" value="F1F0 ATP synthase subunit C"/>
    <property type="match status" value="1"/>
</dbReference>
<dbReference type="AlphaFoldDB" id="A0A2A4X7J9"/>
<keyword evidence="10 14" id="KW-0446">Lipid-binding</keyword>
<keyword evidence="6 14" id="KW-0812">Transmembrane</keyword>
<comment type="subcellular location">
    <subcellularLocation>
        <location evidence="1 14">Cell membrane</location>
        <topology evidence="1 14">Multi-pass membrane protein</topology>
    </subcellularLocation>
</comment>
<feature type="domain" description="V-ATPase proteolipid subunit C-like" evidence="15">
    <location>
        <begin position="5"/>
        <end position="67"/>
    </location>
</feature>
<evidence type="ECO:0000259" key="15">
    <source>
        <dbReference type="Pfam" id="PF00137"/>
    </source>
</evidence>
<evidence type="ECO:0000256" key="4">
    <source>
        <dbReference type="ARBA" id="ARBA00022475"/>
    </source>
</evidence>
<evidence type="ECO:0000256" key="3">
    <source>
        <dbReference type="ARBA" id="ARBA00022448"/>
    </source>
</evidence>
<dbReference type="Pfam" id="PF00137">
    <property type="entry name" value="ATP-synt_C"/>
    <property type="match status" value="1"/>
</dbReference>
<dbReference type="InterPro" id="IPR035921">
    <property type="entry name" value="F/V-ATP_Csub_sf"/>
</dbReference>
<evidence type="ECO:0000256" key="7">
    <source>
        <dbReference type="ARBA" id="ARBA00022781"/>
    </source>
</evidence>
<evidence type="ECO:0000256" key="1">
    <source>
        <dbReference type="ARBA" id="ARBA00004651"/>
    </source>
</evidence>
<comment type="function">
    <text evidence="14">Key component of the F(0) channel; it plays a direct role in translocation across the membrane. A homomeric c-ring of between 10-14 subunits forms the central stalk rotor element with the F(1) delta and epsilon subunits.</text>
</comment>
<keyword evidence="9 14" id="KW-0406">Ion transport</keyword>
<dbReference type="PROSITE" id="PS00605">
    <property type="entry name" value="ATPASE_C"/>
    <property type="match status" value="1"/>
</dbReference>
<dbReference type="GO" id="GO:0033177">
    <property type="term" value="C:proton-transporting two-sector ATPase complex, proton-transporting domain"/>
    <property type="evidence" value="ECO:0007669"/>
    <property type="project" value="InterPro"/>
</dbReference>
<evidence type="ECO:0000313" key="17">
    <source>
        <dbReference type="Proteomes" id="UP000218767"/>
    </source>
</evidence>
<keyword evidence="11 14" id="KW-0472">Membrane</keyword>
<dbReference type="GO" id="GO:0008289">
    <property type="term" value="F:lipid binding"/>
    <property type="evidence" value="ECO:0007669"/>
    <property type="project" value="UniProtKB-KW"/>
</dbReference>
<evidence type="ECO:0000256" key="6">
    <source>
        <dbReference type="ARBA" id="ARBA00022692"/>
    </source>
</evidence>
<evidence type="ECO:0000256" key="12">
    <source>
        <dbReference type="ARBA" id="ARBA00023310"/>
    </source>
</evidence>
<keyword evidence="5 14" id="KW-0138">CF(0)</keyword>
<comment type="caution">
    <text evidence="14">Lacks conserved residue(s) required for the propagation of feature annotation.</text>
</comment>
<gene>
    <name evidence="14" type="primary">atpE</name>
    <name evidence="16" type="ORF">COB20_06375</name>
</gene>
<evidence type="ECO:0000256" key="10">
    <source>
        <dbReference type="ARBA" id="ARBA00023121"/>
    </source>
</evidence>
<dbReference type="NCBIfam" id="NF005363">
    <property type="entry name" value="PRK06876.1"/>
    <property type="match status" value="1"/>
</dbReference>
<keyword evidence="3 14" id="KW-0813">Transport</keyword>
<feature type="site" description="Reversibly protonated during proton transport" evidence="14">
    <location>
        <position position="54"/>
    </location>
</feature>
<dbReference type="Gene3D" id="1.20.20.10">
    <property type="entry name" value="F1F0 ATP synthase subunit C"/>
    <property type="match status" value="1"/>
</dbReference>
<dbReference type="InterPro" id="IPR020537">
    <property type="entry name" value="ATP_synth_F0_csu_DDCD_BS"/>
</dbReference>
<evidence type="ECO:0000256" key="14">
    <source>
        <dbReference type="HAMAP-Rule" id="MF_01396"/>
    </source>
</evidence>
<proteinExistence type="inferred from homology"/>
<accession>A0A2A4X7J9</accession>